<feature type="compositionally biased region" description="Low complexity" evidence="1">
    <location>
        <begin position="195"/>
        <end position="210"/>
    </location>
</feature>
<name>A0A0P1BPE2_9BASI</name>
<feature type="region of interest" description="Disordered" evidence="1">
    <location>
        <begin position="549"/>
        <end position="572"/>
    </location>
</feature>
<dbReference type="PROSITE" id="PS51782">
    <property type="entry name" value="LYSM"/>
    <property type="match status" value="1"/>
</dbReference>
<dbReference type="Proteomes" id="UP000054845">
    <property type="component" value="Unassembled WGS sequence"/>
</dbReference>
<feature type="compositionally biased region" description="Polar residues" evidence="1">
    <location>
        <begin position="183"/>
        <end position="194"/>
    </location>
</feature>
<sequence>MSGGQSVCMTCSKIIHISFSPVSSDAVQASPSANTATLRPAPFVHSCCGRKVCSQCVHSNARLVTFCPLCEDVNTAFKKGPRGDVLRSGQTLFDLDRALRDAGDEDEGAITVSAQKGDDDESVAETHTLSDPPQYACKAPSVFAIGEEDDGEDLARPANTAPSKHSNRADALAGFLPDLISRPTRNAQPSLGINTTKASGSASTGPGAAATRRDAQISPDIGTVLQTAPAQKQTTRNTITPIRSSLDEESGKDASTRQYWIRVNDSLASISLRFNISMNTLILLNELPASIKSNPSLLHTRSFLLLPNAAVEQALARASSSASDLTSALSGPPRLSAEVKTRNARRAAEGRFRSSILRSQSSMAPFASAANGGMSGETPCDERAARAYIALEEEALCWIDFGEEAVGGASPPSAPDQERLPSYASAAQMETTLPNFSKSKVQHGKAQHVVGSSGAEVEESKVQHGKAQHVVESSDAEVEEVREALMDSARSARYDAVVRNAIARWEADSEFERASMDPTDISRRAPASKSKEAKRSWWSRTFALDAADSNPACARSSMAHPPRSDLYEQAKA</sequence>
<evidence type="ECO:0000256" key="1">
    <source>
        <dbReference type="SAM" id="MobiDB-lite"/>
    </source>
</evidence>
<feature type="region of interest" description="Disordered" evidence="1">
    <location>
        <begin position="104"/>
        <end position="135"/>
    </location>
</feature>
<dbReference type="AlphaFoldDB" id="A0A0P1BPE2"/>
<feature type="compositionally biased region" description="Basic and acidic residues" evidence="1">
    <location>
        <begin position="562"/>
        <end position="572"/>
    </location>
</feature>
<dbReference type="EMBL" id="CCYA01000270">
    <property type="protein sequence ID" value="CEH18286.1"/>
    <property type="molecule type" value="Genomic_DNA"/>
</dbReference>
<reference evidence="4" key="1">
    <citation type="submission" date="2014-09" db="EMBL/GenBank/DDBJ databases">
        <authorList>
            <person name="Sharma Rahul"/>
            <person name="Thines Marco"/>
        </authorList>
    </citation>
    <scope>NUCLEOTIDE SEQUENCE [LARGE SCALE GENOMIC DNA]</scope>
</reference>
<evidence type="ECO:0000313" key="3">
    <source>
        <dbReference type="EMBL" id="CEH18286.1"/>
    </source>
</evidence>
<proteinExistence type="predicted"/>
<dbReference type="InterPro" id="IPR036779">
    <property type="entry name" value="LysM_dom_sf"/>
</dbReference>
<keyword evidence="4" id="KW-1185">Reference proteome</keyword>
<organism evidence="3 4">
    <name type="scientific">Ceraceosorus bombacis</name>
    <dbReference type="NCBI Taxonomy" id="401625"/>
    <lineage>
        <taxon>Eukaryota</taxon>
        <taxon>Fungi</taxon>
        <taxon>Dikarya</taxon>
        <taxon>Basidiomycota</taxon>
        <taxon>Ustilaginomycotina</taxon>
        <taxon>Exobasidiomycetes</taxon>
        <taxon>Ceraceosorales</taxon>
        <taxon>Ceraceosoraceae</taxon>
        <taxon>Ceraceosorus</taxon>
    </lineage>
</organism>
<dbReference type="Gene3D" id="3.10.350.10">
    <property type="entry name" value="LysM domain"/>
    <property type="match status" value="1"/>
</dbReference>
<protein>
    <recommendedName>
        <fullName evidence="2">LysM domain-containing protein</fullName>
    </recommendedName>
</protein>
<dbReference type="OrthoDB" id="1068471at2759"/>
<accession>A0A0P1BPE2</accession>
<evidence type="ECO:0000259" key="2">
    <source>
        <dbReference type="PROSITE" id="PS51782"/>
    </source>
</evidence>
<feature type="region of interest" description="Disordered" evidence="1">
    <location>
        <begin position="179"/>
        <end position="253"/>
    </location>
</feature>
<evidence type="ECO:0000313" key="4">
    <source>
        <dbReference type="Proteomes" id="UP000054845"/>
    </source>
</evidence>
<feature type="region of interest" description="Disordered" evidence="1">
    <location>
        <begin position="322"/>
        <end position="343"/>
    </location>
</feature>
<dbReference type="InterPro" id="IPR018392">
    <property type="entry name" value="LysM"/>
</dbReference>
<feature type="domain" description="LysM" evidence="2">
    <location>
        <begin position="257"/>
        <end position="306"/>
    </location>
</feature>
<feature type="compositionally biased region" description="Polar residues" evidence="1">
    <location>
        <begin position="224"/>
        <end position="243"/>
    </location>
</feature>